<dbReference type="InterPro" id="IPR020843">
    <property type="entry name" value="ER"/>
</dbReference>
<dbReference type="GO" id="GO:0008270">
    <property type="term" value="F:zinc ion binding"/>
    <property type="evidence" value="ECO:0007669"/>
    <property type="project" value="InterPro"/>
</dbReference>
<dbReference type="FunFam" id="3.90.180.10:FF:000100">
    <property type="entry name" value="Putative cinnamyl alcohol dehydrogenase 6"/>
    <property type="match status" value="1"/>
</dbReference>
<dbReference type="AlphaFoldDB" id="A0A2G3PLI3"/>
<evidence type="ECO:0000313" key="9">
    <source>
        <dbReference type="EMBL" id="PHV66685.1"/>
    </source>
</evidence>
<dbReference type="Gene3D" id="3.40.50.720">
    <property type="entry name" value="NAD(P)-binding Rossmann-like Domain"/>
    <property type="match status" value="1"/>
</dbReference>
<comment type="catalytic activity">
    <reaction evidence="6">
        <text>a primary alcohol + NADP(+) = an aldehyde + NADPH + H(+)</text>
        <dbReference type="Rhea" id="RHEA:15937"/>
        <dbReference type="ChEBI" id="CHEBI:15378"/>
        <dbReference type="ChEBI" id="CHEBI:15734"/>
        <dbReference type="ChEBI" id="CHEBI:17478"/>
        <dbReference type="ChEBI" id="CHEBI:57783"/>
        <dbReference type="ChEBI" id="CHEBI:58349"/>
        <dbReference type="EC" id="1.1.1.2"/>
    </reaction>
</comment>
<dbReference type="InterPro" id="IPR011032">
    <property type="entry name" value="GroES-like_sf"/>
</dbReference>
<evidence type="ECO:0000256" key="7">
    <source>
        <dbReference type="RuleBase" id="RU361277"/>
    </source>
</evidence>
<dbReference type="PANTHER" id="PTHR42683">
    <property type="entry name" value="ALDEHYDE REDUCTASE"/>
    <property type="match status" value="1"/>
</dbReference>
<dbReference type="FunFam" id="3.40.50.720:FF:000022">
    <property type="entry name" value="Cinnamyl alcohol dehydrogenase"/>
    <property type="match status" value="1"/>
</dbReference>
<evidence type="ECO:0000256" key="2">
    <source>
        <dbReference type="ARBA" id="ARBA00022723"/>
    </source>
</evidence>
<evidence type="ECO:0000256" key="4">
    <source>
        <dbReference type="ARBA" id="ARBA00023002"/>
    </source>
</evidence>
<dbReference type="EMBL" id="PEBD01000008">
    <property type="protein sequence ID" value="PHV66685.1"/>
    <property type="molecule type" value="Genomic_DNA"/>
</dbReference>
<keyword evidence="2 7" id="KW-0479">Metal-binding</keyword>
<evidence type="ECO:0000256" key="5">
    <source>
        <dbReference type="ARBA" id="ARBA00024074"/>
    </source>
</evidence>
<gene>
    <name evidence="9" type="ORF">CSW57_10355</name>
</gene>
<comment type="caution">
    <text evidence="9">The sequence shown here is derived from an EMBL/GenBank/DDBJ whole genome shotgun (WGS) entry which is preliminary data.</text>
</comment>
<organism evidence="9 10">
    <name type="scientific">Williamsia marianensis</name>
    <dbReference type="NCBI Taxonomy" id="85044"/>
    <lineage>
        <taxon>Bacteria</taxon>
        <taxon>Bacillati</taxon>
        <taxon>Actinomycetota</taxon>
        <taxon>Actinomycetes</taxon>
        <taxon>Mycobacteriales</taxon>
        <taxon>Nocardiaceae</taxon>
        <taxon>Williamsia</taxon>
    </lineage>
</organism>
<comment type="similarity">
    <text evidence="7">Belongs to the zinc-containing alcohol dehydrogenase family.</text>
</comment>
<feature type="domain" description="Enoyl reductase (ER)" evidence="8">
    <location>
        <begin position="11"/>
        <end position="342"/>
    </location>
</feature>
<proteinExistence type="inferred from homology"/>
<dbReference type="SMART" id="SM00829">
    <property type="entry name" value="PKS_ER"/>
    <property type="match status" value="1"/>
</dbReference>
<dbReference type="InterPro" id="IPR013149">
    <property type="entry name" value="ADH-like_C"/>
</dbReference>
<dbReference type="SUPFAM" id="SSF51735">
    <property type="entry name" value="NAD(P)-binding Rossmann-fold domains"/>
    <property type="match status" value="1"/>
</dbReference>
<dbReference type="Pfam" id="PF08240">
    <property type="entry name" value="ADH_N"/>
    <property type="match status" value="1"/>
</dbReference>
<dbReference type="InterPro" id="IPR036291">
    <property type="entry name" value="NAD(P)-bd_dom_sf"/>
</dbReference>
<protein>
    <recommendedName>
        <fullName evidence="5">alcohol dehydrogenase (NADP(+))</fullName>
        <ecNumber evidence="5">1.1.1.2</ecNumber>
    </recommendedName>
</protein>
<keyword evidence="4" id="KW-0560">Oxidoreductase</keyword>
<dbReference type="InterPro" id="IPR047109">
    <property type="entry name" value="CAD-like"/>
</dbReference>
<dbReference type="PROSITE" id="PS00065">
    <property type="entry name" value="D_2_HYDROXYACID_DH_1"/>
    <property type="match status" value="1"/>
</dbReference>
<dbReference type="Pfam" id="PF00107">
    <property type="entry name" value="ADH_zinc_N"/>
    <property type="match status" value="1"/>
</dbReference>
<dbReference type="PROSITE" id="PS00059">
    <property type="entry name" value="ADH_ZINC"/>
    <property type="match status" value="1"/>
</dbReference>
<dbReference type="Gene3D" id="3.90.180.10">
    <property type="entry name" value="Medium-chain alcohol dehydrogenases, catalytic domain"/>
    <property type="match status" value="1"/>
</dbReference>
<keyword evidence="3 7" id="KW-0862">Zinc</keyword>
<dbReference type="Proteomes" id="UP000225108">
    <property type="component" value="Unassembled WGS sequence"/>
</dbReference>
<reference evidence="9 10" key="1">
    <citation type="submission" date="2017-10" db="EMBL/GenBank/DDBJ databases">
        <title>The draft genome sequence of Williamsia sp. BULT 1.1 isolated from the semi-arid grassland soils from South Africa.</title>
        <authorList>
            <person name="Kabwe M.H."/>
            <person name="Govender N."/>
            <person name="Mutseka Lunga P."/>
            <person name="Vikram S."/>
            <person name="Makhalanyane T.P."/>
        </authorList>
    </citation>
    <scope>NUCLEOTIDE SEQUENCE [LARGE SCALE GENOMIC DNA]</scope>
    <source>
        <strain evidence="9 10">BULT 1.1</strain>
    </source>
</reference>
<dbReference type="CDD" id="cd05283">
    <property type="entry name" value="CAD1"/>
    <property type="match status" value="1"/>
</dbReference>
<evidence type="ECO:0000256" key="3">
    <source>
        <dbReference type="ARBA" id="ARBA00022833"/>
    </source>
</evidence>
<dbReference type="RefSeq" id="WP_099382711.1">
    <property type="nucleotide sequence ID" value="NZ_PEBD01000008.1"/>
</dbReference>
<evidence type="ECO:0000313" key="10">
    <source>
        <dbReference type="Proteomes" id="UP000225108"/>
    </source>
</evidence>
<name>A0A2G3PLI3_WILMA</name>
<comment type="cofactor">
    <cofactor evidence="1 7">
        <name>Zn(2+)</name>
        <dbReference type="ChEBI" id="CHEBI:29105"/>
    </cofactor>
</comment>
<accession>A0A2G3PLI3</accession>
<dbReference type="InterPro" id="IPR002328">
    <property type="entry name" value="ADH_Zn_CS"/>
</dbReference>
<dbReference type="EC" id="1.1.1.2" evidence="5"/>
<evidence type="ECO:0000259" key="8">
    <source>
        <dbReference type="SMART" id="SM00829"/>
    </source>
</evidence>
<evidence type="ECO:0000256" key="6">
    <source>
        <dbReference type="ARBA" id="ARBA00048262"/>
    </source>
</evidence>
<sequence>MRTVTGYRASTTTSGLEPFRFERRELRDDDVAVQVTFCGVCHTDLHAVRSSAPDRDSSPVVPGHEFVGTVTAVGGAVTAFEVGDEVAVGNIVDSCGDCDMCGAGQENFCRNYPTLTYGGTDRRDGSTTLGAYSTEYVVRDRFVYHRPSVLDPAAVAPLMCAGITVWEPLRSNSVGPGMSVGVVGAGGLGHMAVKLANALGAEVTVFTTSTGKAEDASRLGAHRVVISTDSASMAEMTGKLDFIIDCVPVEHDPAPYLRCLALDGTLCVVGHLGPMTVDTVDLLIGRKSLSSAGSGGRRHTQDLLDFCGEHNITADVEVLPSRQVNEALERLSRNDVRYRFVLDMADAAELSRG</sequence>
<evidence type="ECO:0000256" key="1">
    <source>
        <dbReference type="ARBA" id="ARBA00001947"/>
    </source>
</evidence>
<dbReference type="InterPro" id="IPR013154">
    <property type="entry name" value="ADH-like_N"/>
</dbReference>
<dbReference type="GO" id="GO:0008106">
    <property type="term" value="F:alcohol dehydrogenase (NADP+) activity"/>
    <property type="evidence" value="ECO:0007669"/>
    <property type="project" value="UniProtKB-EC"/>
</dbReference>
<dbReference type="SUPFAM" id="SSF50129">
    <property type="entry name" value="GroES-like"/>
    <property type="match status" value="1"/>
</dbReference>
<dbReference type="InterPro" id="IPR029752">
    <property type="entry name" value="D-isomer_DH_CS1"/>
</dbReference>